<dbReference type="FunFam" id="3.40.50.720:FF:000086">
    <property type="entry name" value="Quinate/shikimate dehydrogenase"/>
    <property type="match status" value="1"/>
</dbReference>
<dbReference type="SUPFAM" id="SSF51735">
    <property type="entry name" value="NAD(P)-binding Rossmann-fold domains"/>
    <property type="match status" value="1"/>
</dbReference>
<protein>
    <recommendedName>
        <fullName evidence="6">Shikimate dehydrogenase (NADP(+))</fullName>
        <shortName evidence="6">SDH</shortName>
        <ecNumber evidence="6">1.1.1.25</ecNumber>
    </recommendedName>
</protein>
<dbReference type="PANTHER" id="PTHR21089:SF1">
    <property type="entry name" value="BIFUNCTIONAL 3-DEHYDROQUINATE DEHYDRATASE_SHIKIMATE DEHYDROGENASE, CHLOROPLASTIC"/>
    <property type="match status" value="1"/>
</dbReference>
<dbReference type="InterPro" id="IPR036291">
    <property type="entry name" value="NAD(P)-bd_dom_sf"/>
</dbReference>
<evidence type="ECO:0000313" key="8">
    <source>
        <dbReference type="EMBL" id="NML09387.1"/>
    </source>
</evidence>
<evidence type="ECO:0000256" key="5">
    <source>
        <dbReference type="ARBA" id="ARBA00060613"/>
    </source>
</evidence>
<organism evidence="8 9">
    <name type="scientific">Sphingobium psychrophilum</name>
    <dbReference type="NCBI Taxonomy" id="2728834"/>
    <lineage>
        <taxon>Bacteria</taxon>
        <taxon>Pseudomonadati</taxon>
        <taxon>Pseudomonadota</taxon>
        <taxon>Alphaproteobacteria</taxon>
        <taxon>Sphingomonadales</taxon>
        <taxon>Sphingomonadaceae</taxon>
        <taxon>Sphingobium</taxon>
    </lineage>
</organism>
<dbReference type="AlphaFoldDB" id="A0A7X9WT42"/>
<proteinExistence type="inferred from homology"/>
<dbReference type="HAMAP" id="MF_00222">
    <property type="entry name" value="Shikimate_DH_AroE"/>
    <property type="match status" value="1"/>
</dbReference>
<dbReference type="NCBIfam" id="NF009201">
    <property type="entry name" value="PRK12549.1"/>
    <property type="match status" value="1"/>
</dbReference>
<dbReference type="GO" id="GO:0009073">
    <property type="term" value="P:aromatic amino acid family biosynthetic process"/>
    <property type="evidence" value="ECO:0007669"/>
    <property type="project" value="UniProtKB-KW"/>
</dbReference>
<dbReference type="GO" id="GO:0005829">
    <property type="term" value="C:cytosol"/>
    <property type="evidence" value="ECO:0007669"/>
    <property type="project" value="TreeGrafter"/>
</dbReference>
<keyword evidence="4 6" id="KW-0057">Aromatic amino acid biosynthesis</keyword>
<dbReference type="Gene3D" id="3.40.50.10860">
    <property type="entry name" value="Leucine Dehydrogenase, chain A, domain 1"/>
    <property type="match status" value="1"/>
</dbReference>
<comment type="subunit">
    <text evidence="6">Homodimer.</text>
</comment>
<comment type="pathway">
    <text evidence="5">Aromatic compound metabolism; 3,4-dihydroxybenzoate biosynthesis; 3-dehydroquinate from D-quinate (NAD(+) route).</text>
</comment>
<feature type="binding site" evidence="6">
    <location>
        <position position="260"/>
    </location>
    <ligand>
        <name>NADP(+)</name>
        <dbReference type="ChEBI" id="CHEBI:58349"/>
    </ligand>
</feature>
<dbReference type="GO" id="GO:0004764">
    <property type="term" value="F:shikimate 3-dehydrogenase (NADP+) activity"/>
    <property type="evidence" value="ECO:0007669"/>
    <property type="project" value="UniProtKB-UniRule"/>
</dbReference>
<reference evidence="8 9" key="1">
    <citation type="submission" date="2020-04" db="EMBL/GenBank/DDBJ databases">
        <title>Sphingobium sp. AR-3-1 isolated from Arctic soil.</title>
        <authorList>
            <person name="Dahal R.H."/>
            <person name="Chaudhary D.K."/>
        </authorList>
    </citation>
    <scope>NUCLEOTIDE SEQUENCE [LARGE SCALE GENOMIC DNA]</scope>
    <source>
        <strain evidence="8 9">AR-3-1</strain>
    </source>
</reference>
<dbReference type="GO" id="GO:0050661">
    <property type="term" value="F:NADP binding"/>
    <property type="evidence" value="ECO:0007669"/>
    <property type="project" value="TreeGrafter"/>
</dbReference>
<feature type="binding site" evidence="6">
    <location>
        <position position="290"/>
    </location>
    <ligand>
        <name>shikimate</name>
        <dbReference type="ChEBI" id="CHEBI:36208"/>
    </ligand>
</feature>
<feature type="binding site" evidence="6">
    <location>
        <position position="283"/>
    </location>
    <ligand>
        <name>NADP(+)</name>
        <dbReference type="ChEBI" id="CHEBI:58349"/>
    </ligand>
</feature>
<evidence type="ECO:0000256" key="2">
    <source>
        <dbReference type="ARBA" id="ARBA00022605"/>
    </source>
</evidence>
<feature type="binding site" evidence="6">
    <location>
        <begin position="51"/>
        <end position="53"/>
    </location>
    <ligand>
        <name>shikimate</name>
        <dbReference type="ChEBI" id="CHEBI:36208"/>
    </ligand>
</feature>
<dbReference type="InterPro" id="IPR013708">
    <property type="entry name" value="Shikimate_DH-bd_N"/>
</dbReference>
<dbReference type="GO" id="GO:0009423">
    <property type="term" value="P:chorismate biosynthetic process"/>
    <property type="evidence" value="ECO:0007669"/>
    <property type="project" value="UniProtKB-UniRule"/>
</dbReference>
<evidence type="ECO:0000259" key="7">
    <source>
        <dbReference type="Pfam" id="PF08501"/>
    </source>
</evidence>
<comment type="caution">
    <text evidence="6">Lacks conserved residue(s) required for the propagation of feature annotation.</text>
</comment>
<keyword evidence="9" id="KW-1185">Reference proteome</keyword>
<dbReference type="EC" id="1.1.1.25" evidence="6"/>
<feature type="binding site" evidence="6">
    <location>
        <position position="143"/>
    </location>
    <ligand>
        <name>shikimate</name>
        <dbReference type="ChEBI" id="CHEBI:36208"/>
    </ligand>
</feature>
<comment type="caution">
    <text evidence="8">The sequence shown here is derived from an EMBL/GenBank/DDBJ whole genome shotgun (WGS) entry which is preliminary data.</text>
</comment>
<keyword evidence="3 6" id="KW-0560">Oxidoreductase</keyword>
<feature type="binding site" evidence="6">
    <location>
        <position position="128"/>
    </location>
    <ligand>
        <name>shikimate</name>
        <dbReference type="ChEBI" id="CHEBI:36208"/>
    </ligand>
</feature>
<evidence type="ECO:0000313" key="9">
    <source>
        <dbReference type="Proteomes" id="UP000519023"/>
    </source>
</evidence>
<evidence type="ECO:0000256" key="4">
    <source>
        <dbReference type="ARBA" id="ARBA00023141"/>
    </source>
</evidence>
<comment type="catalytic activity">
    <reaction evidence="6">
        <text>shikimate + NADP(+) = 3-dehydroshikimate + NADPH + H(+)</text>
        <dbReference type="Rhea" id="RHEA:17737"/>
        <dbReference type="ChEBI" id="CHEBI:15378"/>
        <dbReference type="ChEBI" id="CHEBI:16630"/>
        <dbReference type="ChEBI" id="CHEBI:36208"/>
        <dbReference type="ChEBI" id="CHEBI:57783"/>
        <dbReference type="ChEBI" id="CHEBI:58349"/>
        <dbReference type="EC" id="1.1.1.25"/>
    </reaction>
</comment>
<evidence type="ECO:0000256" key="3">
    <source>
        <dbReference type="ARBA" id="ARBA00023002"/>
    </source>
</evidence>
<dbReference type="SUPFAM" id="SSF53223">
    <property type="entry name" value="Aminoacid dehydrogenase-like, N-terminal domain"/>
    <property type="match status" value="1"/>
</dbReference>
<feature type="domain" description="Shikimate dehydrogenase substrate binding N-terminal" evidence="7">
    <location>
        <begin position="43"/>
        <end position="130"/>
    </location>
</feature>
<dbReference type="GO" id="GO:0019632">
    <property type="term" value="P:shikimate metabolic process"/>
    <property type="evidence" value="ECO:0007669"/>
    <property type="project" value="TreeGrafter"/>
</dbReference>
<dbReference type="EMBL" id="JABBFV010000002">
    <property type="protein sequence ID" value="NML09387.1"/>
    <property type="molecule type" value="Genomic_DNA"/>
</dbReference>
<dbReference type="PANTHER" id="PTHR21089">
    <property type="entry name" value="SHIKIMATE DEHYDROGENASE"/>
    <property type="match status" value="1"/>
</dbReference>
<dbReference type="CDD" id="cd01065">
    <property type="entry name" value="NAD_bind_Shikimate_DH"/>
    <property type="match status" value="1"/>
</dbReference>
<name>A0A7X9WT42_9SPHN</name>
<dbReference type="GO" id="GO:0008652">
    <property type="term" value="P:amino acid biosynthetic process"/>
    <property type="evidence" value="ECO:0007669"/>
    <property type="project" value="UniProtKB-KW"/>
</dbReference>
<feature type="binding site" evidence="6">
    <location>
        <position position="103"/>
    </location>
    <ligand>
        <name>shikimate</name>
        <dbReference type="ChEBI" id="CHEBI:36208"/>
    </ligand>
</feature>
<keyword evidence="2 6" id="KW-0028">Amino-acid biosynthesis</keyword>
<dbReference type="UniPathway" id="UPA00053">
    <property type="reaction ID" value="UER00087"/>
</dbReference>
<feature type="active site" description="Proton acceptor" evidence="6">
    <location>
        <position position="107"/>
    </location>
</feature>
<comment type="similarity">
    <text evidence="6">Belongs to the shikimate dehydrogenase family.</text>
</comment>
<dbReference type="NCBIfam" id="NF001319">
    <property type="entry name" value="PRK00258.3-3"/>
    <property type="match status" value="1"/>
</dbReference>
<feature type="binding site" evidence="6">
    <location>
        <begin position="168"/>
        <end position="172"/>
    </location>
    <ligand>
        <name>NADP(+)</name>
        <dbReference type="ChEBI" id="CHEBI:58349"/>
    </ligand>
</feature>
<dbReference type="Gene3D" id="3.40.50.720">
    <property type="entry name" value="NAD(P)-binding Rossmann-like Domain"/>
    <property type="match status" value="1"/>
</dbReference>
<sequence>MSARSSNSDLSLVPVLSRRGPSFLIGSLLLTQSRSVPRYLTGLIGRDIQASITPRLHESEADAQGIRLIYRLFDFAADGMDGSDLPRLLDALQLAGFAGVNVTHPYKQAVIAHLDELSPQAAQIGSVNTVVFRDGRRIGYNTDVTGFAENLRSGLPQGIAMTRVVQMGAGGAGAATAHALMDLGVQELTLFDSDSTRATALCDALCAVHDVGRAIVGDDLAASVAQADGIVNATPMGMAVHPGSAIPQALLEPRLWVTDIVYFPLETQLLREARAAGCSTLDGSGMTIFQAVGAFHHFTGREADPTRMGANFRAALQG</sequence>
<keyword evidence="6" id="KW-0521">NADP</keyword>
<gene>
    <name evidence="6" type="primary">aroE</name>
    <name evidence="8" type="ORF">HHL08_04395</name>
</gene>
<dbReference type="Pfam" id="PF08501">
    <property type="entry name" value="Shikimate_dh_N"/>
    <property type="match status" value="1"/>
</dbReference>
<comment type="function">
    <text evidence="6">Involved in the biosynthesis of the chorismate, which leads to the biosynthesis of aromatic amino acids. Catalyzes the reversible NADPH linked reduction of 3-dehydroshikimate (DHSA) to yield shikimate (SA).</text>
</comment>
<evidence type="ECO:0000256" key="1">
    <source>
        <dbReference type="ARBA" id="ARBA00004871"/>
    </source>
</evidence>
<dbReference type="InterPro" id="IPR022893">
    <property type="entry name" value="Shikimate_DH_fam"/>
</dbReference>
<dbReference type="Proteomes" id="UP000519023">
    <property type="component" value="Unassembled WGS sequence"/>
</dbReference>
<comment type="pathway">
    <text evidence="1 6">Metabolic intermediate biosynthesis; chorismate biosynthesis; chorismate from D-erythrose 4-phosphate and phosphoenolpyruvate: step 4/7.</text>
</comment>
<accession>A0A7X9WT42</accession>
<dbReference type="InterPro" id="IPR046346">
    <property type="entry name" value="Aminoacid_DH-like_N_sf"/>
</dbReference>
<feature type="binding site" evidence="6">
    <location>
        <position position="262"/>
    </location>
    <ligand>
        <name>shikimate</name>
        <dbReference type="ChEBI" id="CHEBI:36208"/>
    </ligand>
</feature>
<evidence type="ECO:0000256" key="6">
    <source>
        <dbReference type="HAMAP-Rule" id="MF_00222"/>
    </source>
</evidence>